<feature type="region of interest" description="Disordered" evidence="6">
    <location>
        <begin position="705"/>
        <end position="727"/>
    </location>
</feature>
<protein>
    <recommendedName>
        <fullName evidence="9">Sema domain-containing protein</fullName>
    </recommendedName>
</protein>
<keyword evidence="8" id="KW-0732">Signal</keyword>
<dbReference type="GO" id="GO:0030215">
    <property type="term" value="F:semaphorin receptor binding"/>
    <property type="evidence" value="ECO:0007669"/>
    <property type="project" value="InterPro"/>
</dbReference>
<dbReference type="InterPro" id="IPR002165">
    <property type="entry name" value="Plexin_repeat"/>
</dbReference>
<gene>
    <name evidence="10" type="primary">sema4ab</name>
</gene>
<accession>A0A8C9RDD9</accession>
<evidence type="ECO:0000256" key="5">
    <source>
        <dbReference type="PROSITE-ProRule" id="PRU00352"/>
    </source>
</evidence>
<reference evidence="10" key="2">
    <citation type="submission" date="2025-08" db="UniProtKB">
        <authorList>
            <consortium name="Ensembl"/>
        </authorList>
    </citation>
    <scope>IDENTIFICATION</scope>
</reference>
<keyword evidence="3" id="KW-1015">Disulfide bond</keyword>
<dbReference type="Gene3D" id="3.30.1680.10">
    <property type="entry name" value="ligand-binding face of the semaphorins, domain 2"/>
    <property type="match status" value="1"/>
</dbReference>
<feature type="compositionally biased region" description="Basic and acidic residues" evidence="6">
    <location>
        <begin position="709"/>
        <end position="720"/>
    </location>
</feature>
<feature type="transmembrane region" description="Helical" evidence="7">
    <location>
        <begin position="748"/>
        <end position="774"/>
    </location>
</feature>
<evidence type="ECO:0000313" key="11">
    <source>
        <dbReference type="Proteomes" id="UP000694397"/>
    </source>
</evidence>
<keyword evidence="11" id="KW-1185">Reference proteome</keyword>
<dbReference type="Ensembl" id="ENSSFOT00015014406.2">
    <property type="protein sequence ID" value="ENSSFOP00015014233.1"/>
    <property type="gene ID" value="ENSSFOG00015009181.2"/>
</dbReference>
<dbReference type="Pfam" id="PF01437">
    <property type="entry name" value="PSI"/>
    <property type="match status" value="1"/>
</dbReference>
<comment type="caution">
    <text evidence="5">Lacks conserved residue(s) required for the propagation of feature annotation.</text>
</comment>
<feature type="chain" id="PRO_5034927979" description="Sema domain-containing protein" evidence="8">
    <location>
        <begin position="23"/>
        <end position="841"/>
    </location>
</feature>
<feature type="domain" description="Sema" evidence="9">
    <location>
        <begin position="27"/>
        <end position="485"/>
    </location>
</feature>
<dbReference type="InterPro" id="IPR027231">
    <property type="entry name" value="Semaphorin"/>
</dbReference>
<evidence type="ECO:0000256" key="3">
    <source>
        <dbReference type="ARBA" id="ARBA00023157"/>
    </source>
</evidence>
<evidence type="ECO:0000256" key="1">
    <source>
        <dbReference type="ARBA" id="ARBA00004370"/>
    </source>
</evidence>
<keyword evidence="7" id="KW-0812">Transmembrane</keyword>
<reference evidence="10" key="3">
    <citation type="submission" date="2025-09" db="UniProtKB">
        <authorList>
            <consortium name="Ensembl"/>
        </authorList>
    </citation>
    <scope>IDENTIFICATION</scope>
</reference>
<evidence type="ECO:0000256" key="6">
    <source>
        <dbReference type="SAM" id="MobiDB-lite"/>
    </source>
</evidence>
<dbReference type="GO" id="GO:0071526">
    <property type="term" value="P:semaphorin-plexin signaling pathway"/>
    <property type="evidence" value="ECO:0007669"/>
    <property type="project" value="TreeGrafter"/>
</dbReference>
<dbReference type="GO" id="GO:0001755">
    <property type="term" value="P:neural crest cell migration"/>
    <property type="evidence" value="ECO:0007669"/>
    <property type="project" value="TreeGrafter"/>
</dbReference>
<evidence type="ECO:0000256" key="4">
    <source>
        <dbReference type="ARBA" id="ARBA00023180"/>
    </source>
</evidence>
<keyword evidence="4" id="KW-0325">Glycoprotein</keyword>
<dbReference type="SMART" id="SM00630">
    <property type="entry name" value="Sema"/>
    <property type="match status" value="1"/>
</dbReference>
<evidence type="ECO:0000259" key="9">
    <source>
        <dbReference type="PROSITE" id="PS51004"/>
    </source>
</evidence>
<evidence type="ECO:0000256" key="2">
    <source>
        <dbReference type="ARBA" id="ARBA00023136"/>
    </source>
</evidence>
<feature type="signal peptide" evidence="8">
    <location>
        <begin position="1"/>
        <end position="22"/>
    </location>
</feature>
<dbReference type="SUPFAM" id="SSF103575">
    <property type="entry name" value="Plexin repeat"/>
    <property type="match status" value="1"/>
</dbReference>
<dbReference type="GO" id="GO:0005886">
    <property type="term" value="C:plasma membrane"/>
    <property type="evidence" value="ECO:0007669"/>
    <property type="project" value="TreeGrafter"/>
</dbReference>
<keyword evidence="2 7" id="KW-0472">Membrane</keyword>
<dbReference type="InterPro" id="IPR016201">
    <property type="entry name" value="PSI"/>
</dbReference>
<dbReference type="SUPFAM" id="SSF101912">
    <property type="entry name" value="Sema domain"/>
    <property type="match status" value="1"/>
</dbReference>
<dbReference type="PROSITE" id="PS51004">
    <property type="entry name" value="SEMA"/>
    <property type="match status" value="1"/>
</dbReference>
<dbReference type="PANTHER" id="PTHR11036:SF145">
    <property type="entry name" value="SEMAPHORIN-4A ISOFORM X1-RELATED"/>
    <property type="match status" value="1"/>
</dbReference>
<dbReference type="PANTHER" id="PTHR11036">
    <property type="entry name" value="SEMAPHORIN"/>
    <property type="match status" value="1"/>
</dbReference>
<name>A0A8C9RDD9_SCLFO</name>
<organism evidence="10 11">
    <name type="scientific">Scleropages formosus</name>
    <name type="common">Asian bonytongue</name>
    <name type="synonym">Osteoglossum formosum</name>
    <dbReference type="NCBI Taxonomy" id="113540"/>
    <lineage>
        <taxon>Eukaryota</taxon>
        <taxon>Metazoa</taxon>
        <taxon>Chordata</taxon>
        <taxon>Craniata</taxon>
        <taxon>Vertebrata</taxon>
        <taxon>Euteleostomi</taxon>
        <taxon>Actinopterygii</taxon>
        <taxon>Neopterygii</taxon>
        <taxon>Teleostei</taxon>
        <taxon>Osteoglossocephala</taxon>
        <taxon>Osteoglossomorpha</taxon>
        <taxon>Osteoglossiformes</taxon>
        <taxon>Osteoglossidae</taxon>
        <taxon>Scleropages</taxon>
    </lineage>
</organism>
<dbReference type="InterPro" id="IPR015943">
    <property type="entry name" value="WD40/YVTN_repeat-like_dom_sf"/>
</dbReference>
<proteinExistence type="predicted"/>
<sequence length="841" mass="92963">MHIQHCFGVSLLLLGHLNLCLCNLTPRVSFPFESPGRSVVQFTNPDIGNTTTLLLSDDEATLFVGARDAVLLLDVSQPGVMEMKDKLDWSPSSTDLDDCSMKGKKKVDCHNFIRVLHFLNSTHMYACGTHAFSPRCSYIDLKRFSFVTNPSGKPHEGRGRCPYDPYQRNTAVVVDGELYTGTVADYRGNRPVISRHLSQGLHTDLKLDDTLGWLEDPTFVSSTFLPSKEKVYFFFSEVGREYDFIDKLVVSRVAQVCTNDVGGQRTLQRRWTTFVKAQLLCHNENELPYNVIQDIVALLPTEGGAEDETLFYGIFSSQWSVNSGKSAVCRFQLRDIKAVFAGNYKVLNRDTLRWSTRVQEKFASPGQCGLHNASDSTLRFVKDNFLADQSVQPVGRILSLVSPDHGYTNIAAQRVHAAGGRNYTVLFLLTESGFLHKTVLLDKGPHIIEEVQVFRNPQRVKNIFLSITKGVVFVGSSDGVTQVPISNCSFYQSCAECVLARDPLCGWDHCSRTCVLVSSGPENLVQDVESGNAEGICRSPTVSPRSRSGVQRPPSVSCPPSEHVYVSLNEVVKLQCPEVSRLAVRHWERPNSLLSPNLYIQQTDGSLYFLAAPPTLGHYSCFSVENGYRQCLADFLVRQQASATSRAVIPTSTQNRSTTTQVALNKVTPTSQGTQPVRVRTITTEVGHGARGPELTTVQEVIQVSTTGSRDRHSGQDDRNLSSFRQPRLTETASIDGELLSVTNGKTYYWELVAVTVMLVMSLCVLLMGALYALRPHCRHRMAPQVCPGTDSNVGGDQERDPLSQPTVSVMKPSKQGMEKPMAVSSSMPRGSNGHLPNTPI</sequence>
<dbReference type="InterPro" id="IPR036352">
    <property type="entry name" value="Semap_dom_sf"/>
</dbReference>
<dbReference type="AlphaFoldDB" id="A0A8C9RDD9"/>
<dbReference type="Gene3D" id="2.130.10.10">
    <property type="entry name" value="YVTN repeat-like/Quinoprotein amine dehydrogenase"/>
    <property type="match status" value="1"/>
</dbReference>
<dbReference type="OrthoDB" id="9988752at2759"/>
<dbReference type="GO" id="GO:0007411">
    <property type="term" value="P:axon guidance"/>
    <property type="evidence" value="ECO:0007669"/>
    <property type="project" value="TreeGrafter"/>
</dbReference>
<reference evidence="10 11" key="1">
    <citation type="submission" date="2019-04" db="EMBL/GenBank/DDBJ databases">
        <authorList>
            <consortium name="Wellcome Sanger Institute Data Sharing"/>
        </authorList>
    </citation>
    <scope>NUCLEOTIDE SEQUENCE [LARGE SCALE GENOMIC DNA]</scope>
</reference>
<evidence type="ECO:0000256" key="7">
    <source>
        <dbReference type="SAM" id="Phobius"/>
    </source>
</evidence>
<keyword evidence="7" id="KW-1133">Transmembrane helix</keyword>
<feature type="region of interest" description="Disordered" evidence="6">
    <location>
        <begin position="786"/>
        <end position="841"/>
    </location>
</feature>
<dbReference type="GeneTree" id="ENSGT00940000154870"/>
<dbReference type="Pfam" id="PF01403">
    <property type="entry name" value="Sema"/>
    <property type="match status" value="1"/>
</dbReference>
<dbReference type="SMART" id="SM00423">
    <property type="entry name" value="PSI"/>
    <property type="match status" value="1"/>
</dbReference>
<comment type="subcellular location">
    <subcellularLocation>
        <location evidence="1">Membrane</location>
    </subcellularLocation>
</comment>
<dbReference type="Proteomes" id="UP000694397">
    <property type="component" value="Chromosome 23"/>
</dbReference>
<evidence type="ECO:0000256" key="8">
    <source>
        <dbReference type="SAM" id="SignalP"/>
    </source>
</evidence>
<evidence type="ECO:0000313" key="10">
    <source>
        <dbReference type="Ensembl" id="ENSSFOP00015014233.1"/>
    </source>
</evidence>
<dbReference type="GO" id="GO:0030335">
    <property type="term" value="P:positive regulation of cell migration"/>
    <property type="evidence" value="ECO:0007669"/>
    <property type="project" value="TreeGrafter"/>
</dbReference>
<dbReference type="InterPro" id="IPR001627">
    <property type="entry name" value="Semap_dom"/>
</dbReference>
<dbReference type="FunFam" id="2.130.10.10:FF:000257">
    <property type="entry name" value="semaphorin-4A isoform X2"/>
    <property type="match status" value="1"/>
</dbReference>
<dbReference type="GO" id="GO:0045499">
    <property type="term" value="F:chemorepellent activity"/>
    <property type="evidence" value="ECO:0007669"/>
    <property type="project" value="TreeGrafter"/>
</dbReference>